<reference evidence="2" key="1">
    <citation type="submission" date="2024-05" db="EMBL/GenBank/DDBJ databases">
        <title>Draft Genome Sequences of Flagellimonas sp. MMG031 and Marinobacter sp. MMG032 Isolated from the dinoflagellate Symbiodinium pilosum.</title>
        <authorList>
            <person name="Shikuma N.J."/>
            <person name="Farrell M.V."/>
        </authorList>
    </citation>
    <scope>NUCLEOTIDE SEQUENCE</scope>
    <source>
        <strain evidence="2">MMG032</strain>
    </source>
</reference>
<dbReference type="KEGG" id="mamm:ABNF92_17230"/>
<name>A0AAU7MLH4_9GAMM</name>
<dbReference type="RefSeq" id="WP_349342832.1">
    <property type="nucleotide sequence ID" value="NZ_CP157802.1"/>
</dbReference>
<dbReference type="PROSITE" id="PS51257">
    <property type="entry name" value="PROKAR_LIPOPROTEIN"/>
    <property type="match status" value="1"/>
</dbReference>
<evidence type="ECO:0000313" key="2">
    <source>
        <dbReference type="EMBL" id="XBQ19170.1"/>
    </source>
</evidence>
<gene>
    <name evidence="2" type="ORF">ABNF92_17230</name>
</gene>
<protein>
    <submittedName>
        <fullName evidence="2">Uncharacterized protein</fullName>
    </submittedName>
</protein>
<proteinExistence type="predicted"/>
<accession>A0AAU7MLH4</accession>
<evidence type="ECO:0000256" key="1">
    <source>
        <dbReference type="SAM" id="MobiDB-lite"/>
    </source>
</evidence>
<dbReference type="EMBL" id="CP157802">
    <property type="protein sequence ID" value="XBQ19170.1"/>
    <property type="molecule type" value="Genomic_DNA"/>
</dbReference>
<feature type="compositionally biased region" description="Pro residues" evidence="1">
    <location>
        <begin position="31"/>
        <end position="43"/>
    </location>
</feature>
<sequence>MLFPRSILSVIVVLALSGCGGGSGGSSGPVEAPPATEPTPAPSVPSVSLNQVFVQAAEGEILKLPGQFRQPDSVTLSQSPDIGLEVESFQANEISLRVPVVDRPSASDLQLTFVYGDQSIEQRVSLLAQNTSGEALVAQVQDTLRERESILELAQDFSLYRFFIDYAYLYDLVTYSEKEQRLSEFLALDSPSRATVYSAIEGLGAAFNDYQAGQIADQALNQALGLAEQAILEHGRYGARMLEEIQPLVEILVPELSSGDLVYVPELGIYSRIASTPLYGDVTEAGFEVAQSFRPIESLIRSRKTQSLTCESL</sequence>
<feature type="region of interest" description="Disordered" evidence="1">
    <location>
        <begin position="23"/>
        <end position="44"/>
    </location>
</feature>
<dbReference type="AlphaFoldDB" id="A0AAU7MLH4"/>
<organism evidence="2">
    <name type="scientific">Marinobacter sp. MMG032</name>
    <dbReference type="NCBI Taxonomy" id="3158548"/>
    <lineage>
        <taxon>Bacteria</taxon>
        <taxon>Pseudomonadati</taxon>
        <taxon>Pseudomonadota</taxon>
        <taxon>Gammaproteobacteria</taxon>
        <taxon>Pseudomonadales</taxon>
        <taxon>Marinobacteraceae</taxon>
        <taxon>Marinobacter</taxon>
    </lineage>
</organism>